<dbReference type="Gene3D" id="3.40.50.2000">
    <property type="entry name" value="Glycogen Phosphorylase B"/>
    <property type="match status" value="2"/>
</dbReference>
<dbReference type="GeneID" id="78250457"/>
<reference evidence="7 8" key="1">
    <citation type="journal article" date="2013" name="Genome Announc.">
        <title>Whole-Genome Sequence of the Clinical Strain Corynebacterium argentoratense DSM 44202, Isolated from a Human Throat Specimen.</title>
        <authorList>
            <person name="Bomholt C."/>
            <person name="Glaub A."/>
            <person name="Gravermann K."/>
            <person name="Albersmeier A."/>
            <person name="Brinkrolf K."/>
            <person name="Ruckert C."/>
            <person name="Tauch A."/>
        </authorList>
    </citation>
    <scope>NUCLEOTIDE SEQUENCE [LARGE SCALE GENOMIC DNA]</scope>
    <source>
        <strain evidence="7">DSM 44202</strain>
    </source>
</reference>
<dbReference type="EC" id="2.4.1.347" evidence="3"/>
<name>U3GW97_9CORY</name>
<keyword evidence="8" id="KW-1185">Reference proteome</keyword>
<dbReference type="RefSeq" id="WP_021012210.1">
    <property type="nucleotide sequence ID" value="NC_022198.1"/>
</dbReference>
<organism evidence="7 8">
    <name type="scientific">Corynebacterium argentoratense DSM 44202</name>
    <dbReference type="NCBI Taxonomy" id="1348662"/>
    <lineage>
        <taxon>Bacteria</taxon>
        <taxon>Bacillati</taxon>
        <taxon>Actinomycetota</taxon>
        <taxon>Actinomycetes</taxon>
        <taxon>Mycobacteriales</taxon>
        <taxon>Corynebacteriaceae</taxon>
        <taxon>Corynebacterium</taxon>
    </lineage>
</organism>
<dbReference type="eggNOG" id="COG0380">
    <property type="taxonomic scope" value="Bacteria"/>
</dbReference>
<comment type="catalytic activity">
    <reaction evidence="5">
        <text>ADP-alpha-D-glucose + D-glucose 6-phosphate = alpha,alpha-trehalose 6-phosphate + ADP + H(+)</text>
        <dbReference type="Rhea" id="RHEA:53880"/>
        <dbReference type="ChEBI" id="CHEBI:15378"/>
        <dbReference type="ChEBI" id="CHEBI:57498"/>
        <dbReference type="ChEBI" id="CHEBI:58429"/>
        <dbReference type="ChEBI" id="CHEBI:61548"/>
        <dbReference type="ChEBI" id="CHEBI:456216"/>
        <dbReference type="EC" id="2.4.1.347"/>
    </reaction>
</comment>
<dbReference type="KEGG" id="caz:CARG_08580"/>
<dbReference type="OrthoDB" id="9761633at2"/>
<dbReference type="Pfam" id="PF00982">
    <property type="entry name" value="Glyco_transf_20"/>
    <property type="match status" value="1"/>
</dbReference>
<protein>
    <recommendedName>
        <fullName evidence="3">alpha,alpha-trehalose-phosphate synthase (ADP-forming)</fullName>
        <ecNumber evidence="3">2.4.1.347</ecNumber>
    </recommendedName>
</protein>
<evidence type="ECO:0000256" key="4">
    <source>
        <dbReference type="ARBA" id="ARBA00047452"/>
    </source>
</evidence>
<evidence type="ECO:0000256" key="3">
    <source>
        <dbReference type="ARBA" id="ARBA00012842"/>
    </source>
</evidence>
<evidence type="ECO:0000313" key="7">
    <source>
        <dbReference type="EMBL" id="AGU15815.1"/>
    </source>
</evidence>
<dbReference type="GO" id="GO:0003825">
    <property type="term" value="F:alpha,alpha-trehalose-phosphate synthase (UDP-forming) activity"/>
    <property type="evidence" value="ECO:0007669"/>
    <property type="project" value="TreeGrafter"/>
</dbReference>
<comment type="catalytic activity">
    <reaction evidence="4">
        <text>GDP-alpha-D-glucose + D-glucose 6-phosphate = alpha,alpha-trehalose 6-phosphate + GDP + H(+)</text>
        <dbReference type="Rhea" id="RHEA:14605"/>
        <dbReference type="ChEBI" id="CHEBI:15378"/>
        <dbReference type="ChEBI" id="CHEBI:58189"/>
        <dbReference type="ChEBI" id="CHEBI:58429"/>
        <dbReference type="ChEBI" id="CHEBI:61548"/>
        <dbReference type="ChEBI" id="CHEBI:62230"/>
    </reaction>
</comment>
<evidence type="ECO:0000256" key="5">
    <source>
        <dbReference type="ARBA" id="ARBA00048311"/>
    </source>
</evidence>
<comment type="catalytic activity">
    <reaction evidence="1">
        <text>CDP-alpha-D-glucose + D-glucose 6-phosphate = alpha,alpha-trehalose 6-phosphate + CDP + H(+)</text>
        <dbReference type="Rhea" id="RHEA:53884"/>
        <dbReference type="ChEBI" id="CHEBI:15378"/>
        <dbReference type="ChEBI" id="CHEBI:58069"/>
        <dbReference type="ChEBI" id="CHEBI:58429"/>
        <dbReference type="ChEBI" id="CHEBI:61548"/>
        <dbReference type="ChEBI" id="CHEBI:137927"/>
    </reaction>
</comment>
<dbReference type="CDD" id="cd03788">
    <property type="entry name" value="GT20_TPS"/>
    <property type="match status" value="1"/>
</dbReference>
<dbReference type="InterPro" id="IPR001830">
    <property type="entry name" value="Glyco_trans_20"/>
</dbReference>
<dbReference type="PANTHER" id="PTHR10788:SF106">
    <property type="entry name" value="BCDNA.GH08860"/>
    <property type="match status" value="1"/>
</dbReference>
<dbReference type="PANTHER" id="PTHR10788">
    <property type="entry name" value="TREHALOSE-6-PHOSPHATE SYNTHASE"/>
    <property type="match status" value="1"/>
</dbReference>
<dbReference type="HOGENOM" id="CLU_002351_7_1_11"/>
<sequence length="465" mass="51534">MSRTSSFVVASLRLPIDISVDECGNQVVSSSPGGLVSALRPVLAQRDGVWVGWPGAIDHELAPMKLEGLSLHPVALSQTDFEQFYEGFSNATLWPLYHDLIVTPEFNEQWWETYRQVNERFAQAVVECAEPGATVWVQDYQLQLLPQLLKQARPDLTVGFFLHIPFPSVDLFQQLPWRRELLVGMDAADVIGFQLSSGADNYLQLRQSLLEPEELQRTPVVRDFPISIDYGSMAARAKQARESGAVEALRRRLGNPQAVLLGVDRLDYTKGISQRLQAFRQLLDQLPNHDPGSVVFVQVATPSRERIDHYRATRDSVEQLVGRINGECAAVGTPVVHYLHRSLSAEELAALYAAADVMVVTPLKDGMNLVSKEYVACHEDGSGALVLSEFAGAAAQLNEAHLCNPHDVPSITEAMLQALRGGGVVRNSDDAVSDAQARMSLMVDNVRMFDVHRWAQDFLDLLEVK</sequence>
<comment type="catalytic activity">
    <reaction evidence="6">
        <text>TDP-alpha-D-glucose + D-glucose 6-phosphate = 5-methyl-UDP + alpha,alpha-trehalose 6-phosphate + H(+)</text>
        <dbReference type="Rhea" id="RHEA:53888"/>
        <dbReference type="ChEBI" id="CHEBI:15378"/>
        <dbReference type="ChEBI" id="CHEBI:58429"/>
        <dbReference type="ChEBI" id="CHEBI:61417"/>
        <dbReference type="ChEBI" id="CHEBI:61548"/>
        <dbReference type="ChEBI" id="CHEBI:137931"/>
    </reaction>
</comment>
<dbReference type="PATRIC" id="fig|1348662.3.peg.1691"/>
<dbReference type="Proteomes" id="UP000016943">
    <property type="component" value="Chromosome"/>
</dbReference>
<dbReference type="SUPFAM" id="SSF53756">
    <property type="entry name" value="UDP-Glycosyltransferase/glycogen phosphorylase"/>
    <property type="match status" value="1"/>
</dbReference>
<accession>U3GW97</accession>
<dbReference type="AlphaFoldDB" id="U3GW97"/>
<gene>
    <name evidence="7" type="ORF">CARG_08580</name>
</gene>
<dbReference type="STRING" id="1348662.CARG_08580"/>
<evidence type="ECO:0000256" key="6">
    <source>
        <dbReference type="ARBA" id="ARBA00093268"/>
    </source>
</evidence>
<evidence type="ECO:0000313" key="8">
    <source>
        <dbReference type="Proteomes" id="UP000016943"/>
    </source>
</evidence>
<evidence type="ECO:0000256" key="1">
    <source>
        <dbReference type="ARBA" id="ARBA00001525"/>
    </source>
</evidence>
<proteinExistence type="inferred from homology"/>
<evidence type="ECO:0000256" key="2">
    <source>
        <dbReference type="ARBA" id="ARBA00008799"/>
    </source>
</evidence>
<dbReference type="GO" id="GO:0005992">
    <property type="term" value="P:trehalose biosynthetic process"/>
    <property type="evidence" value="ECO:0007669"/>
    <property type="project" value="InterPro"/>
</dbReference>
<comment type="similarity">
    <text evidence="2">Belongs to the glycosyltransferase 20 family.</text>
</comment>
<dbReference type="EMBL" id="CP006365">
    <property type="protein sequence ID" value="AGU15815.1"/>
    <property type="molecule type" value="Genomic_DNA"/>
</dbReference>